<dbReference type="Pfam" id="PF13604">
    <property type="entry name" value="AAA_30"/>
    <property type="match status" value="1"/>
</dbReference>
<geneLocation type="plasmid" evidence="2">
    <name>pNL3.1</name>
</geneLocation>
<proteinExistence type="predicted"/>
<dbReference type="InterPro" id="IPR014862">
    <property type="entry name" value="TrwC"/>
</dbReference>
<dbReference type="Pfam" id="PF08751">
    <property type="entry name" value="TrwC"/>
    <property type="match status" value="1"/>
</dbReference>
<dbReference type="EMBL" id="DQ223897">
    <property type="protein sequence ID" value="ABC94543.1"/>
    <property type="molecule type" value="Genomic_DNA"/>
</dbReference>
<dbReference type="InterPro" id="IPR027417">
    <property type="entry name" value="P-loop_NTPase"/>
</dbReference>
<dbReference type="RefSeq" id="WP_012477361.1">
    <property type="nucleotide sequence ID" value="NC_010867.1"/>
</dbReference>
<evidence type="ECO:0000313" key="2">
    <source>
        <dbReference type="EMBL" id="ABC94543.1"/>
    </source>
</evidence>
<dbReference type="SUPFAM" id="SSF52540">
    <property type="entry name" value="P-loop containing nucleoside triphosphate hydrolases"/>
    <property type="match status" value="2"/>
</dbReference>
<dbReference type="SUPFAM" id="SSF55464">
    <property type="entry name" value="Origin of replication-binding domain, RBD-like"/>
    <property type="match status" value="1"/>
</dbReference>
<reference evidence="2" key="1">
    <citation type="submission" date="2005-09" db="EMBL/GenBank/DDBJ databases">
        <authorList>
            <person name="van Passel M.W.J."/>
            <person name="van der Ende A."/>
            <person name="Bart A."/>
        </authorList>
    </citation>
    <scope>NUCLEOTIDE SEQUENCE</scope>
    <source>
        <strain evidence="2">3207487</strain>
        <plasmid evidence="2">pNL3.1</plasmid>
    </source>
</reference>
<dbReference type="Gene3D" id="3.40.50.300">
    <property type="entry name" value="P-loop containing nucleotide triphosphate hydrolases"/>
    <property type="match status" value="1"/>
</dbReference>
<feature type="domain" description="TrwC relaxase" evidence="1">
    <location>
        <begin position="11"/>
        <end position="334"/>
    </location>
</feature>
<dbReference type="AlphaFoldDB" id="Q0QW05"/>
<evidence type="ECO:0000259" key="1">
    <source>
        <dbReference type="Pfam" id="PF08751"/>
    </source>
</evidence>
<reference evidence="2" key="2">
    <citation type="journal article" date="2006" name="Infect. Immun.">
        <title>Plasmid diversity in neisseriae.</title>
        <authorList>
            <person name="van Passel M.W."/>
            <person name="van der Ende A."/>
            <person name="Bart A."/>
        </authorList>
    </citation>
    <scope>NUCLEOTIDE SEQUENCE</scope>
    <source>
        <strain evidence="2">3207487</strain>
        <plasmid evidence="2">pNL3.1</plasmid>
    </source>
</reference>
<sequence>MLTFSRMQMDHANSYYTTSNSSSYYSDGGVIVGTLFGNGAEELFRQYGGLEKHGNLKFGQNAKDRNLFHALLKGEVPIFDPETKEIIGFKEGAKNRKTGAYDFTFSAPKSVSLLYALAEERSESDQAARKLSRALKTAFKEANDIVVAHMQEKVLMNNFVDGKNQKVFNNQAIIAQFLHDDARRNKDGFVDPSLHCHNVFFNEVIAGYDENGQAIFKSIDNLALISMRNAYGQFFRNILKQKIKDLGIEIVETEIKNGTSFEIVLTDNEVEQREILDFFSSRKKEIDAEFKKQKKNPENKNKSEAQLRDEINQRIKRPKSDKYPRADWLKALSNRFEARFGNIDFEKFAEQPHETTFSRMAKEAKSFFKNFFSSSKEKETEEIKLKQQAALKNMKLRLFEILENQSRQSSLVQKGDLLTAVLMDGDLNFDLDEAEKYIDDFLKENCQVVGKTKEVYVSNIVIAEELEIQEKIEKLKNEQIKSSLLGADENIMHIEKIRNSGCSLEQLNLIDLIVRGKSKIACVQGDAGTGKSYAASLVKTVSEIYAERRRATNAAIASVKDSVPELNLMGMAFMGKTAKDLEDGTGIKSQTIAKFLLNWEKNGKEVNNDFNLVIIDEASMISAADARRLFEYIDLCPNTRCIFMGDVNQFSSVGRGTIFDQMQKAGVETTKLGNIRRQKTRESKVVVQRFKKGQINKMFDFAERRKIFEEVPNIDNLISKMVQDYTDKFKAGEEVIALSGTNAVRNELNRRIRDELFKDCPQYEKKRRISVPIDEISLVETPVFFKERGGSIKSNALTAIRFISSTAKTYQPTYRSKPSKTVMSVLHERER</sequence>
<accession>Q0QW05</accession>
<dbReference type="NCBIfam" id="NF041492">
    <property type="entry name" value="MobF"/>
    <property type="match status" value="1"/>
</dbReference>
<name>Q0QW05_NEILA</name>
<organism evidence="2">
    <name type="scientific">Neisseria lactamica</name>
    <dbReference type="NCBI Taxonomy" id="486"/>
    <lineage>
        <taxon>Bacteria</taxon>
        <taxon>Pseudomonadati</taxon>
        <taxon>Pseudomonadota</taxon>
        <taxon>Betaproteobacteria</taxon>
        <taxon>Neisseriales</taxon>
        <taxon>Neisseriaceae</taxon>
        <taxon>Neisseria</taxon>
    </lineage>
</organism>
<keyword evidence="2" id="KW-0614">Plasmid</keyword>
<protein>
    <recommendedName>
        <fullName evidence="1">TrwC relaxase domain-containing protein</fullName>
    </recommendedName>
</protein>